<organism evidence="6 7">
    <name type="scientific">Euplotes crassus</name>
    <dbReference type="NCBI Taxonomy" id="5936"/>
    <lineage>
        <taxon>Eukaryota</taxon>
        <taxon>Sar</taxon>
        <taxon>Alveolata</taxon>
        <taxon>Ciliophora</taxon>
        <taxon>Intramacronucleata</taxon>
        <taxon>Spirotrichea</taxon>
        <taxon>Hypotrichia</taxon>
        <taxon>Euplotida</taxon>
        <taxon>Euplotidae</taxon>
        <taxon>Moneuplotes</taxon>
    </lineage>
</organism>
<sequence length="155" mass="18378">MVTKTELCHFSEYKVYPGRGHRFVRKDGRTFFFLSRKTRSLHFQKVKTSDLTWTPMWRRKNRKGAYAKAARVRTKRTTRKMKAVVGMSLAEINRIRNQGTKERDEMRTKIKEEQKKKKAKQIEQRKAAQKGKKGKKDKAQFGKQQKQGKVRRAGF</sequence>
<dbReference type="InterPro" id="IPR000988">
    <property type="entry name" value="Ribosomal_eL24-rel_N"/>
</dbReference>
<dbReference type="EMBL" id="CAMPGE010024429">
    <property type="protein sequence ID" value="CAI2382269.1"/>
    <property type="molecule type" value="Genomic_DNA"/>
</dbReference>
<dbReference type="Gene3D" id="2.30.170.20">
    <property type="entry name" value="Ribosomal protein L24e"/>
    <property type="match status" value="1"/>
</dbReference>
<evidence type="ECO:0000256" key="3">
    <source>
        <dbReference type="ARBA" id="ARBA00023274"/>
    </source>
</evidence>
<dbReference type="Pfam" id="PF01246">
    <property type="entry name" value="Ribosomal_L24e"/>
    <property type="match status" value="1"/>
</dbReference>
<protein>
    <recommendedName>
        <fullName evidence="5">Large ribosomal subunit protein eL24-related N-terminal domain-containing protein</fullName>
    </recommendedName>
</protein>
<reference evidence="6" key="1">
    <citation type="submission" date="2023-07" db="EMBL/GenBank/DDBJ databases">
        <authorList>
            <consortium name="AG Swart"/>
            <person name="Singh M."/>
            <person name="Singh A."/>
            <person name="Seah K."/>
            <person name="Emmerich C."/>
        </authorList>
    </citation>
    <scope>NUCLEOTIDE SEQUENCE</scope>
    <source>
        <strain evidence="6">DP1</strain>
    </source>
</reference>
<feature type="compositionally biased region" description="Basic residues" evidence="4">
    <location>
        <begin position="146"/>
        <end position="155"/>
    </location>
</feature>
<keyword evidence="2" id="KW-0689">Ribosomal protein</keyword>
<accession>A0AAD1Y0J7</accession>
<comment type="caution">
    <text evidence="6">The sequence shown here is derived from an EMBL/GenBank/DDBJ whole genome shotgun (WGS) entry which is preliminary data.</text>
</comment>
<dbReference type="SUPFAM" id="SSF57716">
    <property type="entry name" value="Glucocorticoid receptor-like (DNA-binding domain)"/>
    <property type="match status" value="1"/>
</dbReference>
<dbReference type="InterPro" id="IPR038630">
    <property type="entry name" value="L24e/L24_sf"/>
</dbReference>
<dbReference type="PANTHER" id="PTHR10792:SF1">
    <property type="entry name" value="RIBOSOMAL PROTEIN L24"/>
    <property type="match status" value="1"/>
</dbReference>
<dbReference type="PANTHER" id="PTHR10792">
    <property type="entry name" value="60S RIBOSOMAL PROTEIN L24"/>
    <property type="match status" value="1"/>
</dbReference>
<evidence type="ECO:0000256" key="2">
    <source>
        <dbReference type="ARBA" id="ARBA00022980"/>
    </source>
</evidence>
<dbReference type="AlphaFoldDB" id="A0AAD1Y0J7"/>
<dbReference type="GO" id="GO:0002181">
    <property type="term" value="P:cytoplasmic translation"/>
    <property type="evidence" value="ECO:0007669"/>
    <property type="project" value="TreeGrafter"/>
</dbReference>
<feature type="region of interest" description="Disordered" evidence="4">
    <location>
        <begin position="111"/>
        <end position="155"/>
    </location>
</feature>
<dbReference type="GO" id="GO:0003729">
    <property type="term" value="F:mRNA binding"/>
    <property type="evidence" value="ECO:0007669"/>
    <property type="project" value="TreeGrafter"/>
</dbReference>
<comment type="similarity">
    <text evidence="1">Belongs to the eukaryotic ribosomal protein eL24 family.</text>
</comment>
<evidence type="ECO:0000256" key="1">
    <source>
        <dbReference type="ARBA" id="ARBA00005647"/>
    </source>
</evidence>
<dbReference type="GO" id="GO:0003735">
    <property type="term" value="F:structural constituent of ribosome"/>
    <property type="evidence" value="ECO:0007669"/>
    <property type="project" value="InterPro"/>
</dbReference>
<dbReference type="InterPro" id="IPR056366">
    <property type="entry name" value="Ribosomal_eL24"/>
</dbReference>
<feature type="compositionally biased region" description="Basic and acidic residues" evidence="4">
    <location>
        <begin position="111"/>
        <end position="126"/>
    </location>
</feature>
<dbReference type="InterPro" id="IPR023442">
    <property type="entry name" value="Ribosomal_eL24_CS"/>
</dbReference>
<proteinExistence type="inferred from homology"/>
<dbReference type="CDD" id="cd00472">
    <property type="entry name" value="Ribosomal_L24e_L24"/>
    <property type="match status" value="1"/>
</dbReference>
<dbReference type="Proteomes" id="UP001295684">
    <property type="component" value="Unassembled WGS sequence"/>
</dbReference>
<gene>
    <name evidence="6" type="ORF">ECRASSUSDP1_LOCUS23739</name>
</gene>
<feature type="compositionally biased region" description="Basic residues" evidence="4">
    <location>
        <begin position="127"/>
        <end position="136"/>
    </location>
</feature>
<dbReference type="GO" id="GO:0022625">
    <property type="term" value="C:cytosolic large ribosomal subunit"/>
    <property type="evidence" value="ECO:0007669"/>
    <property type="project" value="TreeGrafter"/>
</dbReference>
<keyword evidence="3" id="KW-0687">Ribonucleoprotein</keyword>
<evidence type="ECO:0000259" key="5">
    <source>
        <dbReference type="Pfam" id="PF01246"/>
    </source>
</evidence>
<evidence type="ECO:0000313" key="6">
    <source>
        <dbReference type="EMBL" id="CAI2382269.1"/>
    </source>
</evidence>
<feature type="domain" description="Large ribosomal subunit protein eL24-related N-terminal" evidence="5">
    <location>
        <begin position="4"/>
        <end position="65"/>
    </location>
</feature>
<evidence type="ECO:0000256" key="4">
    <source>
        <dbReference type="SAM" id="MobiDB-lite"/>
    </source>
</evidence>
<evidence type="ECO:0000313" key="7">
    <source>
        <dbReference type="Proteomes" id="UP001295684"/>
    </source>
</evidence>
<dbReference type="PROSITE" id="PS01073">
    <property type="entry name" value="RIBOSOMAL_L24E"/>
    <property type="match status" value="1"/>
</dbReference>
<dbReference type="FunFam" id="2.30.170.20:FF:000003">
    <property type="entry name" value="60S ribosomal protein L24"/>
    <property type="match status" value="1"/>
</dbReference>
<keyword evidence="7" id="KW-1185">Reference proteome</keyword>
<name>A0AAD1Y0J7_EUPCR</name>